<feature type="transmembrane region" description="Helical" evidence="6">
    <location>
        <begin position="17"/>
        <end position="37"/>
    </location>
</feature>
<keyword evidence="5 6" id="KW-0472">Membrane</keyword>
<feature type="transmembrane region" description="Helical" evidence="6">
    <location>
        <begin position="57"/>
        <end position="79"/>
    </location>
</feature>
<feature type="transmembrane region" description="Helical" evidence="6">
    <location>
        <begin position="91"/>
        <end position="113"/>
    </location>
</feature>
<organism evidence="7 8">
    <name type="scientific">Aetokthonos hydrillicola Thurmond2011</name>
    <dbReference type="NCBI Taxonomy" id="2712845"/>
    <lineage>
        <taxon>Bacteria</taxon>
        <taxon>Bacillati</taxon>
        <taxon>Cyanobacteriota</taxon>
        <taxon>Cyanophyceae</taxon>
        <taxon>Nostocales</taxon>
        <taxon>Hapalosiphonaceae</taxon>
        <taxon>Aetokthonos</taxon>
    </lineage>
</organism>
<dbReference type="InterPro" id="IPR001991">
    <property type="entry name" value="Na-dicarboxylate_symporter"/>
</dbReference>
<feature type="transmembrane region" description="Helical" evidence="6">
    <location>
        <begin position="368"/>
        <end position="394"/>
    </location>
</feature>
<dbReference type="InterPro" id="IPR036458">
    <property type="entry name" value="Na:dicarbo_symporter_sf"/>
</dbReference>
<proteinExistence type="predicted"/>
<accession>A0AAP5M6B0</accession>
<keyword evidence="4 6" id="KW-1133">Transmembrane helix</keyword>
<dbReference type="PRINTS" id="PR00173">
    <property type="entry name" value="EDTRNSPORT"/>
</dbReference>
<keyword evidence="2" id="KW-0813">Transport</keyword>
<dbReference type="AlphaFoldDB" id="A0AAP5M6B0"/>
<dbReference type="EMBL" id="JAALHA020000001">
    <property type="protein sequence ID" value="MDR9893945.1"/>
    <property type="molecule type" value="Genomic_DNA"/>
</dbReference>
<feature type="transmembrane region" description="Helical" evidence="6">
    <location>
        <begin position="231"/>
        <end position="254"/>
    </location>
</feature>
<comment type="caution">
    <text evidence="7">The sequence shown here is derived from an EMBL/GenBank/DDBJ whole genome shotgun (WGS) entry which is preliminary data.</text>
</comment>
<dbReference type="InterPro" id="IPR050746">
    <property type="entry name" value="DAACS"/>
</dbReference>
<sequence>MVPFETKALPVWERIPLYVQIVLALTLAASLGILLSASQPSPIHTALINNLAIPSNLILKALRALATPLIFLAILHAFLTAEIPGKSGRRLAFLLLTNTTVAILIGLLVANVLQPGKWGHFHAPQEKAAISKAFDPWSLITDSVPDSVIKPLVDNNVLQLIFVALAFGVMLRALKTEQIASSKTDYLPIEQAIAILLEAVMGILKWVIVLVPLAVFGIVAKTIALHGFSPFKSLGAFIVAVLIALLLQSCYYLMRLYLGSWVSPQRFLVGASDALFTAFSTASSNATVPVTFKALLEKVGLQESSASLGVLVGSNFNNDGTALYEAMSALFVTQILGLHLTLAQQFIVVLTSIFASVGAAGIPEAGLVTMTLVFTAVGLPTQYIVLLITVDWFLDRCRTTINVMGDMTISCLLDGKKQHNPVKELL</sequence>
<dbReference type="Pfam" id="PF00375">
    <property type="entry name" value="SDF"/>
    <property type="match status" value="1"/>
</dbReference>
<dbReference type="RefSeq" id="WP_208339598.1">
    <property type="nucleotide sequence ID" value="NZ_CAWQFN010000556.1"/>
</dbReference>
<evidence type="ECO:0000256" key="6">
    <source>
        <dbReference type="SAM" id="Phobius"/>
    </source>
</evidence>
<reference evidence="8" key="1">
    <citation type="journal article" date="2021" name="Science">
        <title>Hunting the eagle killer: A cyanobacterial neurotoxin causes vacuolar myelinopathy.</title>
        <authorList>
            <person name="Breinlinger S."/>
            <person name="Phillips T.J."/>
            <person name="Haram B.N."/>
            <person name="Mares J."/>
            <person name="Martinez Yerena J.A."/>
            <person name="Hrouzek P."/>
            <person name="Sobotka R."/>
            <person name="Henderson W.M."/>
            <person name="Schmieder P."/>
            <person name="Williams S.M."/>
            <person name="Lauderdale J.D."/>
            <person name="Wilde H.D."/>
            <person name="Gerrin W."/>
            <person name="Kust A."/>
            <person name="Washington J.W."/>
            <person name="Wagner C."/>
            <person name="Geier B."/>
            <person name="Liebeke M."/>
            <person name="Enke H."/>
            <person name="Niedermeyer T.H.J."/>
            <person name="Wilde S.B."/>
        </authorList>
    </citation>
    <scope>NUCLEOTIDE SEQUENCE [LARGE SCALE GENOMIC DNA]</scope>
    <source>
        <strain evidence="8">Thurmond2011</strain>
    </source>
</reference>
<dbReference type="SUPFAM" id="SSF118215">
    <property type="entry name" value="Proton glutamate symport protein"/>
    <property type="match status" value="1"/>
</dbReference>
<dbReference type="Gene3D" id="1.10.3860.10">
    <property type="entry name" value="Sodium:dicarboxylate symporter"/>
    <property type="match status" value="1"/>
</dbReference>
<dbReference type="GO" id="GO:0015293">
    <property type="term" value="F:symporter activity"/>
    <property type="evidence" value="ECO:0007669"/>
    <property type="project" value="InterPro"/>
</dbReference>
<feature type="transmembrane region" description="Helical" evidence="6">
    <location>
        <begin position="195"/>
        <end position="219"/>
    </location>
</feature>
<gene>
    <name evidence="7" type="ORF">G7B40_005070</name>
</gene>
<keyword evidence="3 6" id="KW-0812">Transmembrane</keyword>
<name>A0AAP5M6B0_9CYAN</name>
<dbReference type="GO" id="GO:0016020">
    <property type="term" value="C:membrane"/>
    <property type="evidence" value="ECO:0007669"/>
    <property type="project" value="UniProtKB-SubCell"/>
</dbReference>
<dbReference type="Proteomes" id="UP000667802">
    <property type="component" value="Unassembled WGS sequence"/>
</dbReference>
<evidence type="ECO:0000256" key="5">
    <source>
        <dbReference type="ARBA" id="ARBA00023136"/>
    </source>
</evidence>
<protein>
    <submittedName>
        <fullName evidence="7">Dicarboxylate/amino acid:cation symporter</fullName>
    </submittedName>
</protein>
<feature type="transmembrane region" description="Helical" evidence="6">
    <location>
        <begin position="336"/>
        <end position="362"/>
    </location>
</feature>
<evidence type="ECO:0000256" key="2">
    <source>
        <dbReference type="ARBA" id="ARBA00022448"/>
    </source>
</evidence>
<dbReference type="PANTHER" id="PTHR11958:SF63">
    <property type="entry name" value="AMINO ACID TRANSPORTER"/>
    <property type="match status" value="1"/>
</dbReference>
<comment type="subcellular location">
    <subcellularLocation>
        <location evidence="1">Membrane</location>
        <topology evidence="1">Multi-pass membrane protein</topology>
    </subcellularLocation>
</comment>
<evidence type="ECO:0000313" key="7">
    <source>
        <dbReference type="EMBL" id="MDR9893945.1"/>
    </source>
</evidence>
<evidence type="ECO:0000256" key="1">
    <source>
        <dbReference type="ARBA" id="ARBA00004141"/>
    </source>
</evidence>
<evidence type="ECO:0000256" key="3">
    <source>
        <dbReference type="ARBA" id="ARBA00022692"/>
    </source>
</evidence>
<evidence type="ECO:0000313" key="8">
    <source>
        <dbReference type="Proteomes" id="UP000667802"/>
    </source>
</evidence>
<keyword evidence="8" id="KW-1185">Reference proteome</keyword>
<dbReference type="PANTHER" id="PTHR11958">
    <property type="entry name" value="SODIUM/DICARBOXYLATE SYMPORTER-RELATED"/>
    <property type="match status" value="1"/>
</dbReference>
<feature type="transmembrane region" description="Helical" evidence="6">
    <location>
        <begin position="157"/>
        <end position="174"/>
    </location>
</feature>
<evidence type="ECO:0000256" key="4">
    <source>
        <dbReference type="ARBA" id="ARBA00022989"/>
    </source>
</evidence>